<dbReference type="PANTHER" id="PTHR30371:SF0">
    <property type="entry name" value="SEC-INDEPENDENT PROTEIN TRANSLOCASE PROTEIN TATC, CHLOROPLASTIC-RELATED"/>
    <property type="match status" value="1"/>
</dbReference>
<feature type="transmembrane region" description="Helical" evidence="5">
    <location>
        <begin position="154"/>
        <end position="173"/>
    </location>
</feature>
<evidence type="ECO:0000256" key="3">
    <source>
        <dbReference type="ARBA" id="ARBA00022989"/>
    </source>
</evidence>
<keyword evidence="5" id="KW-0653">Protein transport</keyword>
<dbReference type="GO" id="GO:0043953">
    <property type="term" value="P:protein transport by the Tat complex"/>
    <property type="evidence" value="ECO:0007669"/>
    <property type="project" value="UniProtKB-UniRule"/>
</dbReference>
<organism evidence="6 7">
    <name type="scientific">Mucilaginibacter gotjawali</name>
    <dbReference type="NCBI Taxonomy" id="1550579"/>
    <lineage>
        <taxon>Bacteria</taxon>
        <taxon>Pseudomonadati</taxon>
        <taxon>Bacteroidota</taxon>
        <taxon>Sphingobacteriia</taxon>
        <taxon>Sphingobacteriales</taxon>
        <taxon>Sphingobacteriaceae</taxon>
        <taxon>Mucilaginibacter</taxon>
    </lineage>
</organism>
<sequence>MSIFSKLTRSIKEKGEQMGAEMSFFQHLEALRWHLIRSALAILVFAIVAFIYYHEIFYNVILGPTRTDFWTYRMMCNMGGFFHSLIPYIDAKGFCVGEINFHLINTDLAGQFNLQFSSSIMIGLIAGIPYLLYEIWRFIRPALHEKERKAASGFVFYCSALFALGVMFGYYVVTPLSIRFFVNYKISDSIDNLFSIDSFISSESMLTLVAGIVFQLPIVVYILSSLDILTPKFMREKRRYATVIILVLAAIITPSPDALTMLVVAMPLFILYEFSIWVAVMVQRKKKKNEETGLTVQ</sequence>
<dbReference type="RefSeq" id="WP_096349517.1">
    <property type="nucleotide sequence ID" value="NZ_AP017313.1"/>
</dbReference>
<dbReference type="GO" id="GO:0033281">
    <property type="term" value="C:TAT protein transport complex"/>
    <property type="evidence" value="ECO:0007669"/>
    <property type="project" value="UniProtKB-UniRule"/>
</dbReference>
<feature type="transmembrane region" description="Helical" evidence="5">
    <location>
        <begin position="112"/>
        <end position="133"/>
    </location>
</feature>
<dbReference type="GO" id="GO:0065002">
    <property type="term" value="P:intracellular protein transmembrane transport"/>
    <property type="evidence" value="ECO:0007669"/>
    <property type="project" value="TreeGrafter"/>
</dbReference>
<dbReference type="PRINTS" id="PR01840">
    <property type="entry name" value="TATCFAMILY"/>
</dbReference>
<evidence type="ECO:0000256" key="2">
    <source>
        <dbReference type="ARBA" id="ARBA00022692"/>
    </source>
</evidence>
<dbReference type="Proteomes" id="UP000218263">
    <property type="component" value="Chromosome"/>
</dbReference>
<dbReference type="AlphaFoldDB" id="A0A125T204"/>
<dbReference type="InterPro" id="IPR002033">
    <property type="entry name" value="TatC"/>
</dbReference>
<dbReference type="PANTHER" id="PTHR30371">
    <property type="entry name" value="SEC-INDEPENDENT PROTEIN TRANSLOCASE PROTEIN TATC"/>
    <property type="match status" value="1"/>
</dbReference>
<comment type="subunit">
    <text evidence="5">Forms a complex with TatA.</text>
</comment>
<keyword evidence="4 5" id="KW-0472">Membrane</keyword>
<keyword evidence="2 5" id="KW-0812">Transmembrane</keyword>
<feature type="transmembrane region" description="Helical" evidence="5">
    <location>
        <begin position="35"/>
        <end position="53"/>
    </location>
</feature>
<dbReference type="OrthoDB" id="9777044at2"/>
<feature type="transmembrane region" description="Helical" evidence="5">
    <location>
        <begin position="205"/>
        <end position="226"/>
    </location>
</feature>
<dbReference type="EMBL" id="AP017313">
    <property type="protein sequence ID" value="BAU52165.1"/>
    <property type="molecule type" value="Genomic_DNA"/>
</dbReference>
<keyword evidence="7" id="KW-1185">Reference proteome</keyword>
<proteinExistence type="inferred from homology"/>
<gene>
    <name evidence="5 6" type="primary">tatC</name>
    <name evidence="6" type="ORF">MgSA37_00315</name>
</gene>
<comment type="subcellular location">
    <subcellularLocation>
        <location evidence="5">Cell membrane</location>
        <topology evidence="5">Multi-pass membrane protein</topology>
    </subcellularLocation>
    <subcellularLocation>
        <location evidence="1">Membrane</location>
        <topology evidence="1">Multi-pass membrane protein</topology>
    </subcellularLocation>
</comment>
<protein>
    <recommendedName>
        <fullName evidence="5">Sec-independent protein translocase protein TatC</fullName>
    </recommendedName>
</protein>
<evidence type="ECO:0000256" key="1">
    <source>
        <dbReference type="ARBA" id="ARBA00004141"/>
    </source>
</evidence>
<dbReference type="KEGG" id="mgot:MgSA37_00315"/>
<comment type="similarity">
    <text evidence="5">Belongs to the TatC family.</text>
</comment>
<keyword evidence="5" id="KW-1003">Cell membrane</keyword>
<keyword evidence="5" id="KW-0813">Transport</keyword>
<dbReference type="GO" id="GO:0009977">
    <property type="term" value="F:proton motive force dependent protein transmembrane transporter activity"/>
    <property type="evidence" value="ECO:0007669"/>
    <property type="project" value="TreeGrafter"/>
</dbReference>
<evidence type="ECO:0000256" key="5">
    <source>
        <dbReference type="HAMAP-Rule" id="MF_00902"/>
    </source>
</evidence>
<evidence type="ECO:0000256" key="4">
    <source>
        <dbReference type="ARBA" id="ARBA00023136"/>
    </source>
</evidence>
<evidence type="ECO:0000313" key="6">
    <source>
        <dbReference type="EMBL" id="BAU52165.1"/>
    </source>
</evidence>
<keyword evidence="5" id="KW-0811">Translocation</keyword>
<evidence type="ECO:0000313" key="7">
    <source>
        <dbReference type="Proteomes" id="UP000218263"/>
    </source>
</evidence>
<name>A0A125T204_9SPHI</name>
<feature type="transmembrane region" description="Helical" evidence="5">
    <location>
        <begin position="238"/>
        <end position="255"/>
    </location>
</feature>
<dbReference type="NCBIfam" id="TIGR00945">
    <property type="entry name" value="tatC"/>
    <property type="match status" value="1"/>
</dbReference>
<comment type="function">
    <text evidence="5">Part of the twin-arginine translocation (Tat) system that transports large folded proteins containing a characteristic twin-arginine motif in their signal peptide across membranes.</text>
</comment>
<accession>A0A125T204</accession>
<dbReference type="Pfam" id="PF00902">
    <property type="entry name" value="TatC"/>
    <property type="match status" value="1"/>
</dbReference>
<reference evidence="6 7" key="1">
    <citation type="submission" date="2015-12" db="EMBL/GenBank/DDBJ databases">
        <title>Genome sequence of Mucilaginibacter gotjawali.</title>
        <authorList>
            <person name="Lee J.S."/>
            <person name="Lee K.C."/>
            <person name="Kim K.K."/>
            <person name="Lee B.W."/>
        </authorList>
    </citation>
    <scope>NUCLEOTIDE SEQUENCE [LARGE SCALE GENOMIC DNA]</scope>
    <source>
        <strain evidence="6 7">SA3-7</strain>
    </source>
</reference>
<keyword evidence="3 5" id="KW-1133">Transmembrane helix</keyword>
<feature type="transmembrane region" description="Helical" evidence="5">
    <location>
        <begin position="261"/>
        <end position="282"/>
    </location>
</feature>
<dbReference type="HAMAP" id="MF_00902">
    <property type="entry name" value="TatC"/>
    <property type="match status" value="1"/>
</dbReference>